<evidence type="ECO:0000313" key="3">
    <source>
        <dbReference type="Proteomes" id="UP000245461"/>
    </source>
</evidence>
<dbReference type="Pfam" id="PF13454">
    <property type="entry name" value="NAD_binding_9"/>
    <property type="match status" value="1"/>
</dbReference>
<gene>
    <name evidence="2" type="ORF">DKG74_09445</name>
</gene>
<proteinExistence type="predicted"/>
<dbReference type="PRINTS" id="PR00368">
    <property type="entry name" value="FADPNR"/>
</dbReference>
<evidence type="ECO:0000259" key="1">
    <source>
        <dbReference type="Pfam" id="PF13454"/>
    </source>
</evidence>
<dbReference type="Proteomes" id="UP000245461">
    <property type="component" value="Unassembled WGS sequence"/>
</dbReference>
<name>A0A317EDR5_9PROT</name>
<dbReference type="SUPFAM" id="SSF51905">
    <property type="entry name" value="FAD/NAD(P)-binding domain"/>
    <property type="match status" value="1"/>
</dbReference>
<dbReference type="Gene3D" id="3.50.50.60">
    <property type="entry name" value="FAD/NAD(P)-binding domain"/>
    <property type="match status" value="1"/>
</dbReference>
<sequence>MRLAIIGAGFTGTQTALELLRRLPPGSHILLHERSGVFGPGLAYSTAHADHLLNVRAANMSAFEDDPSHFLRWLWAGDLPGPAVPPSGHAFMPRGLYGRYLAETLAAAEAQVAPAVTVERSARPVIGVDEAPDGVDLKFADGDRCRVDLVVVATGNNPPQWPFPEGLAAVDPFRLIGDPWDDGELGRIGPDDDVVILGTGLTAVDVVTLLGRRGHRGRITALSRRGLLPSVHEQTRPWKPFLVPGEDPRPLAYLRRVRDEVRKAALEGIGWRSVIDALRPATQDLWRALPLAERQRFLRHLRPWWEVHRHRMAPQVAEGIFALRDAGQFAVKAGRIRGWAAAPEGLAISLGPKGGGAAERLTAAFAVNCTGVSVDYRRISAPLVRHLLDRGLARPDSLGLGFDVDENFGLIAADGTASRRLFALGPPCKGALWEITAVPDIRKQSRAFALRLFPDRDRGTPS</sequence>
<evidence type="ECO:0000313" key="2">
    <source>
        <dbReference type="EMBL" id="PWR24406.1"/>
    </source>
</evidence>
<dbReference type="AlphaFoldDB" id="A0A317EDR5"/>
<protein>
    <recommendedName>
        <fullName evidence="1">FAD-dependent urate hydroxylase HpyO/Asp monooxygenase CreE-like FAD/NAD(P)-binding domain-containing protein</fullName>
    </recommendedName>
</protein>
<dbReference type="PANTHER" id="PTHR40254">
    <property type="entry name" value="BLR0577 PROTEIN"/>
    <property type="match status" value="1"/>
</dbReference>
<keyword evidence="3" id="KW-1185">Reference proteome</keyword>
<dbReference type="InterPro" id="IPR038732">
    <property type="entry name" value="HpyO/CreE_NAD-binding"/>
</dbReference>
<dbReference type="PANTHER" id="PTHR40254:SF1">
    <property type="entry name" value="BLR0577 PROTEIN"/>
    <property type="match status" value="1"/>
</dbReference>
<dbReference type="InterPro" id="IPR036188">
    <property type="entry name" value="FAD/NAD-bd_sf"/>
</dbReference>
<accession>A0A317EDR5</accession>
<feature type="domain" description="FAD-dependent urate hydroxylase HpyO/Asp monooxygenase CreE-like FAD/NAD(P)-binding" evidence="1">
    <location>
        <begin position="4"/>
        <end position="156"/>
    </location>
</feature>
<reference evidence="2 3" key="1">
    <citation type="submission" date="2018-05" db="EMBL/GenBank/DDBJ databases">
        <title>Zavarzinia sp. HR-AS.</title>
        <authorList>
            <person name="Lee Y."/>
            <person name="Jeon C.O."/>
        </authorList>
    </citation>
    <scope>NUCLEOTIDE SEQUENCE [LARGE SCALE GENOMIC DNA]</scope>
    <source>
        <strain evidence="2 3">HR-AS</strain>
    </source>
</reference>
<dbReference type="OrthoDB" id="101972at2"/>
<organism evidence="2 3">
    <name type="scientific">Zavarzinia aquatilis</name>
    <dbReference type="NCBI Taxonomy" id="2211142"/>
    <lineage>
        <taxon>Bacteria</taxon>
        <taxon>Pseudomonadati</taxon>
        <taxon>Pseudomonadota</taxon>
        <taxon>Alphaproteobacteria</taxon>
        <taxon>Rhodospirillales</taxon>
        <taxon>Zavarziniaceae</taxon>
        <taxon>Zavarzinia</taxon>
    </lineage>
</organism>
<dbReference type="RefSeq" id="WP_109905048.1">
    <property type="nucleotide sequence ID" value="NZ_QGLE01000004.1"/>
</dbReference>
<dbReference type="InterPro" id="IPR052189">
    <property type="entry name" value="L-asp_N-monooxygenase_NS-form"/>
</dbReference>
<comment type="caution">
    <text evidence="2">The sequence shown here is derived from an EMBL/GenBank/DDBJ whole genome shotgun (WGS) entry which is preliminary data.</text>
</comment>
<dbReference type="EMBL" id="QGLE01000004">
    <property type="protein sequence ID" value="PWR24406.1"/>
    <property type="molecule type" value="Genomic_DNA"/>
</dbReference>